<reference evidence="2" key="1">
    <citation type="journal article" date="2019" name="Sci. Rep.">
        <title>Draft genome of Tanacetum cinerariifolium, the natural source of mosquito coil.</title>
        <authorList>
            <person name="Yamashiro T."/>
            <person name="Shiraishi A."/>
            <person name="Satake H."/>
            <person name="Nakayama K."/>
        </authorList>
    </citation>
    <scope>NUCLEOTIDE SEQUENCE</scope>
</reference>
<organism evidence="2">
    <name type="scientific">Tanacetum cinerariifolium</name>
    <name type="common">Dalmatian daisy</name>
    <name type="synonym">Chrysanthemum cinerariifolium</name>
    <dbReference type="NCBI Taxonomy" id="118510"/>
    <lineage>
        <taxon>Eukaryota</taxon>
        <taxon>Viridiplantae</taxon>
        <taxon>Streptophyta</taxon>
        <taxon>Embryophyta</taxon>
        <taxon>Tracheophyta</taxon>
        <taxon>Spermatophyta</taxon>
        <taxon>Magnoliopsida</taxon>
        <taxon>eudicotyledons</taxon>
        <taxon>Gunneridae</taxon>
        <taxon>Pentapetalae</taxon>
        <taxon>asterids</taxon>
        <taxon>campanulids</taxon>
        <taxon>Asterales</taxon>
        <taxon>Asteraceae</taxon>
        <taxon>Asteroideae</taxon>
        <taxon>Anthemideae</taxon>
        <taxon>Anthemidinae</taxon>
        <taxon>Tanacetum</taxon>
    </lineage>
</organism>
<feature type="region of interest" description="Disordered" evidence="1">
    <location>
        <begin position="69"/>
        <end position="120"/>
    </location>
</feature>
<name>A0A699KB24_TANCI</name>
<evidence type="ECO:0000313" key="2">
    <source>
        <dbReference type="EMBL" id="GFA84468.1"/>
    </source>
</evidence>
<evidence type="ECO:0000256" key="1">
    <source>
        <dbReference type="SAM" id="MobiDB-lite"/>
    </source>
</evidence>
<sequence>MLHPKPIHFTTIRHGKTPYELLHDREPDLSYLYIFGAHCYPNNDIENLGKLQAKANIASVASPVLVKEAPVPVESTSSPSSTTVDQDEPSPSTSQTTPQLQSQTIPLSAKEESHDLESHI</sequence>
<feature type="compositionally biased region" description="Low complexity" evidence="1">
    <location>
        <begin position="70"/>
        <end position="107"/>
    </location>
</feature>
<comment type="caution">
    <text evidence="2">The sequence shown here is derived from an EMBL/GenBank/DDBJ whole genome shotgun (WGS) entry which is preliminary data.</text>
</comment>
<dbReference type="AlphaFoldDB" id="A0A699KB24"/>
<protein>
    <submittedName>
        <fullName evidence="2">Retrovirus-related Pol polyprotein from transposon TNT 1-94</fullName>
    </submittedName>
</protein>
<gene>
    <name evidence="2" type="ORF">Tci_656440</name>
</gene>
<feature type="compositionally biased region" description="Basic and acidic residues" evidence="1">
    <location>
        <begin position="109"/>
        <end position="120"/>
    </location>
</feature>
<proteinExistence type="predicted"/>
<dbReference type="EMBL" id="BKCJ010499036">
    <property type="protein sequence ID" value="GFA84468.1"/>
    <property type="molecule type" value="Genomic_DNA"/>
</dbReference>
<accession>A0A699KB24</accession>